<dbReference type="GO" id="GO:0005549">
    <property type="term" value="F:odorant binding"/>
    <property type="evidence" value="ECO:0007669"/>
    <property type="project" value="InterPro"/>
</dbReference>
<evidence type="ECO:0000256" key="3">
    <source>
        <dbReference type="ARBA" id="ARBA00022692"/>
    </source>
</evidence>
<evidence type="ECO:0000256" key="5">
    <source>
        <dbReference type="ARBA" id="ARBA00022989"/>
    </source>
</evidence>
<proteinExistence type="predicted"/>
<sequence length="187" mass="22227">MRYTFGISDEILQMKVDEELRNIYYYHLKIIRIAKEISESYRVRFCGGFLQLYGVCYIPMIMTFKPLLHQIEMVMVFTVAFVFYVVTLVVFYDMGQAYEDKISAIYDALHNVDWYTWSSKNRKVYILLLERIPVTESLAISLNEKVNRNFLIKYVSLLAKVKFLANIIRISDVFQDLLYNEQFGSHF</sequence>
<dbReference type="GO" id="GO:0016020">
    <property type="term" value="C:membrane"/>
    <property type="evidence" value="ECO:0007669"/>
    <property type="project" value="UniProtKB-SubCell"/>
</dbReference>
<keyword evidence="11" id="KW-1185">Reference proteome</keyword>
<evidence type="ECO:0000256" key="8">
    <source>
        <dbReference type="ARBA" id="ARBA00023224"/>
    </source>
</evidence>
<gene>
    <name evidence="10" type="ORF">GWI33_013381</name>
</gene>
<keyword evidence="2" id="KW-0716">Sensory transduction</keyword>
<reference evidence="10" key="1">
    <citation type="submission" date="2020-08" db="EMBL/GenBank/DDBJ databases">
        <title>Genome sequencing and assembly of the red palm weevil Rhynchophorus ferrugineus.</title>
        <authorList>
            <person name="Dias G.B."/>
            <person name="Bergman C.M."/>
            <person name="Manee M."/>
        </authorList>
    </citation>
    <scope>NUCLEOTIDE SEQUENCE</scope>
    <source>
        <strain evidence="10">AA-2017</strain>
        <tissue evidence="10">Whole larva</tissue>
    </source>
</reference>
<evidence type="ECO:0000256" key="9">
    <source>
        <dbReference type="SAM" id="Phobius"/>
    </source>
</evidence>
<evidence type="ECO:0000313" key="10">
    <source>
        <dbReference type="EMBL" id="KAF7273932.1"/>
    </source>
</evidence>
<organism evidence="10 11">
    <name type="scientific">Rhynchophorus ferrugineus</name>
    <name type="common">Red palm weevil</name>
    <name type="synonym">Curculio ferrugineus</name>
    <dbReference type="NCBI Taxonomy" id="354439"/>
    <lineage>
        <taxon>Eukaryota</taxon>
        <taxon>Metazoa</taxon>
        <taxon>Ecdysozoa</taxon>
        <taxon>Arthropoda</taxon>
        <taxon>Hexapoda</taxon>
        <taxon>Insecta</taxon>
        <taxon>Pterygota</taxon>
        <taxon>Neoptera</taxon>
        <taxon>Endopterygota</taxon>
        <taxon>Coleoptera</taxon>
        <taxon>Polyphaga</taxon>
        <taxon>Cucujiformia</taxon>
        <taxon>Curculionidae</taxon>
        <taxon>Dryophthorinae</taxon>
        <taxon>Rhynchophorus</taxon>
    </lineage>
</organism>
<evidence type="ECO:0000256" key="4">
    <source>
        <dbReference type="ARBA" id="ARBA00022725"/>
    </source>
</evidence>
<dbReference type="InterPro" id="IPR004117">
    <property type="entry name" value="7tm6_olfct_rcpt"/>
</dbReference>
<dbReference type="GO" id="GO:0004984">
    <property type="term" value="F:olfactory receptor activity"/>
    <property type="evidence" value="ECO:0007669"/>
    <property type="project" value="InterPro"/>
</dbReference>
<feature type="transmembrane region" description="Helical" evidence="9">
    <location>
        <begin position="74"/>
        <end position="92"/>
    </location>
</feature>
<feature type="transmembrane region" description="Helical" evidence="9">
    <location>
        <begin position="41"/>
        <end position="62"/>
    </location>
</feature>
<evidence type="ECO:0000256" key="2">
    <source>
        <dbReference type="ARBA" id="ARBA00022606"/>
    </source>
</evidence>
<name>A0A834I3I3_RHYFE</name>
<comment type="caution">
    <text evidence="10">The sequence shown here is derived from an EMBL/GenBank/DDBJ whole genome shotgun (WGS) entry which is preliminary data.</text>
</comment>
<dbReference type="Pfam" id="PF02949">
    <property type="entry name" value="7tm_6"/>
    <property type="match status" value="1"/>
</dbReference>
<evidence type="ECO:0000256" key="6">
    <source>
        <dbReference type="ARBA" id="ARBA00023136"/>
    </source>
</evidence>
<keyword evidence="7" id="KW-0675">Receptor</keyword>
<evidence type="ECO:0000256" key="7">
    <source>
        <dbReference type="ARBA" id="ARBA00023170"/>
    </source>
</evidence>
<dbReference type="Proteomes" id="UP000625711">
    <property type="component" value="Unassembled WGS sequence"/>
</dbReference>
<comment type="subcellular location">
    <subcellularLocation>
        <location evidence="1">Membrane</location>
        <topology evidence="1">Multi-pass membrane protein</topology>
    </subcellularLocation>
</comment>
<dbReference type="AlphaFoldDB" id="A0A834I3I3"/>
<evidence type="ECO:0000313" key="11">
    <source>
        <dbReference type="Proteomes" id="UP000625711"/>
    </source>
</evidence>
<protein>
    <recommendedName>
        <fullName evidence="12">Odorant receptor</fullName>
    </recommendedName>
</protein>
<keyword evidence="6 9" id="KW-0472">Membrane</keyword>
<keyword evidence="3 9" id="KW-0812">Transmembrane</keyword>
<keyword evidence="4" id="KW-0552">Olfaction</keyword>
<dbReference type="EMBL" id="JAACXV010013214">
    <property type="protein sequence ID" value="KAF7273932.1"/>
    <property type="molecule type" value="Genomic_DNA"/>
</dbReference>
<accession>A0A834I3I3</accession>
<evidence type="ECO:0000256" key="1">
    <source>
        <dbReference type="ARBA" id="ARBA00004141"/>
    </source>
</evidence>
<dbReference type="GO" id="GO:0007165">
    <property type="term" value="P:signal transduction"/>
    <property type="evidence" value="ECO:0007669"/>
    <property type="project" value="UniProtKB-KW"/>
</dbReference>
<evidence type="ECO:0008006" key="12">
    <source>
        <dbReference type="Google" id="ProtNLM"/>
    </source>
</evidence>
<keyword evidence="5 9" id="KW-1133">Transmembrane helix</keyword>
<keyword evidence="8" id="KW-0807">Transducer</keyword>